<dbReference type="EMBL" id="CP150484">
    <property type="protein sequence ID" value="WYW18804.1"/>
    <property type="molecule type" value="Genomic_DNA"/>
</dbReference>
<accession>A0ACD5BHV7</accession>
<evidence type="ECO:0000313" key="2">
    <source>
        <dbReference type="Proteomes" id="UP001456344"/>
    </source>
</evidence>
<keyword evidence="1" id="KW-0503">Monooxygenase</keyword>
<sequence length="448" mass="49103">MAYESEADDTADVVGVGFGPANLALAIALRERASAESAAAVFKARFFEKQQEFGWHRGMLIDGATMQVSFLKDLVTPRNPTSRFGFLSYLHAKGRFATFLNRKSFYPLRTEFHDYLAWAADQLADDVDYGSEVVEIRPVTDARGTTAAVDVVVRGQGALSTVRTRAIAVASGLEPVLPAGIEAGDRIWHSSDLLYQAEKAATGTPARFVVVGAGQSAAEVVGYLHERFPQAEVHAVFARYGFSVADDSSFTNEVFDPVAVDRYFTSPPDVKAMLLDYHSNTNYAVVDDDTIRDLYDRVYRESLSGVRRLHVHNVSRVRGQEVGTDDVNVRLEFLPTGDVTAVRADAIVYATGYRPGDPLRLLGELGTRCLRDERGNIQVGRDYRVRTTDDVKVDIFLQGSTEHSHGISSSLLSNVAVRAGEIADALEASGRPARHPRNRSSSVSLTEH</sequence>
<keyword evidence="2" id="KW-1185">Reference proteome</keyword>
<dbReference type="Proteomes" id="UP001456344">
    <property type="component" value="Chromosome"/>
</dbReference>
<name>A0ACD5BHV7_9PSEU</name>
<reference evidence="1" key="1">
    <citation type="submission" date="2023-10" db="EMBL/GenBank/DDBJ databases">
        <title>Whole genome sequencing of actinobacterial strain Amycolatopsis sp. (BCA-696) identifies the underlying plant growth-promoting genes.</title>
        <authorList>
            <person name="Gandham P."/>
            <person name="Vadla N."/>
            <person name="Saji A."/>
            <person name="Srinivas V."/>
            <person name="Ruperao P."/>
            <person name="Selvanayagam S."/>
            <person name="Saxena R.K."/>
            <person name="Rathore A."/>
            <person name="Gopalakrishnan S."/>
            <person name="Thakur V."/>
        </authorList>
    </citation>
    <scope>NUCLEOTIDE SEQUENCE</scope>
    <source>
        <strain evidence="1">BCA-696</strain>
    </source>
</reference>
<proteinExistence type="predicted"/>
<protein>
    <submittedName>
        <fullName evidence="1">SidA/IucD/PvdA family monooxygenase</fullName>
    </submittedName>
</protein>
<organism evidence="1 2">
    <name type="scientific">Amycolatopsis coloradensis</name>
    <dbReference type="NCBI Taxonomy" id="76021"/>
    <lineage>
        <taxon>Bacteria</taxon>
        <taxon>Bacillati</taxon>
        <taxon>Actinomycetota</taxon>
        <taxon>Actinomycetes</taxon>
        <taxon>Pseudonocardiales</taxon>
        <taxon>Pseudonocardiaceae</taxon>
        <taxon>Amycolatopsis</taxon>
    </lineage>
</organism>
<gene>
    <name evidence="1" type="ORF">LCL61_24995</name>
</gene>
<keyword evidence="1" id="KW-0560">Oxidoreductase</keyword>
<evidence type="ECO:0000313" key="1">
    <source>
        <dbReference type="EMBL" id="WYW18804.1"/>
    </source>
</evidence>